<dbReference type="HOGENOM" id="CLU_046916_1_2_2"/>
<dbReference type="InterPro" id="IPR027417">
    <property type="entry name" value="P-loop_NTPase"/>
</dbReference>
<dbReference type="RefSeq" id="WP_014788672.1">
    <property type="nucleotide sequence ID" value="NC_018015.1"/>
</dbReference>
<dbReference type="SUPFAM" id="SSF52540">
    <property type="entry name" value="P-loop containing nucleoside triphosphate hydrolases"/>
    <property type="match status" value="1"/>
</dbReference>
<proteinExistence type="predicted"/>
<dbReference type="GeneID" id="13038531"/>
<sequence>METRVKLRHPIFIVSIFRTGSTLLTNILNANSFIAMIPEEIHLWNPYPWAFDVMTLCKTHKISNERDIEMLIDKLFSERVLYGGFWKKLNKFELKKERVTKNAIKIYQEFGEISCIDIVNLVFLEFLSNTDKIRIGGKNPVYGRNVELLNTLYPDSKIICLVRDPRAIYLSKTNDEFSREVKSKLRWKCLVTLFDFATLVRIILEYTWLFRTCKSHKNDENVILTRYEDIVTSPRENLKKLCQFLDVPFEKDMLYVTGKPSSIDNKTTRRSIDPKSAYKWRKKIKPWQYWILTEILHKSIEWFGYPVKAYDSYNNDD</sequence>
<name>I3ZTK3_THECF</name>
<dbReference type="GO" id="GO:0006790">
    <property type="term" value="P:sulfur compound metabolic process"/>
    <property type="evidence" value="ECO:0007669"/>
    <property type="project" value="TreeGrafter"/>
</dbReference>
<dbReference type="EMBL" id="CP003651">
    <property type="protein sequence ID" value="AFL95037.1"/>
    <property type="molecule type" value="Genomic_DNA"/>
</dbReference>
<dbReference type="KEGG" id="thm:CL1_0832"/>
<dbReference type="STRING" id="163003.CL1_0832"/>
<evidence type="ECO:0008006" key="3">
    <source>
        <dbReference type="Google" id="ProtNLM"/>
    </source>
</evidence>
<dbReference type="PANTHER" id="PTHR10704">
    <property type="entry name" value="CARBOHYDRATE SULFOTRANSFERASE"/>
    <property type="match status" value="1"/>
</dbReference>
<dbReference type="AlphaFoldDB" id="I3ZTK3"/>
<dbReference type="Proteomes" id="UP000006064">
    <property type="component" value="Chromosome"/>
</dbReference>
<keyword evidence="2" id="KW-1185">Reference proteome</keyword>
<dbReference type="Gene3D" id="3.40.50.300">
    <property type="entry name" value="P-loop containing nucleotide triphosphate hydrolases"/>
    <property type="match status" value="1"/>
</dbReference>
<dbReference type="GO" id="GO:0006044">
    <property type="term" value="P:N-acetylglucosamine metabolic process"/>
    <property type="evidence" value="ECO:0007669"/>
    <property type="project" value="TreeGrafter"/>
</dbReference>
<reference evidence="1 2" key="1">
    <citation type="journal article" date="2012" name="J. Bacteriol.">
        <title>Complete Genome Sequence of the Hyperthermophilic Archaeon Thermococcus sp. Strain CL1, Isolated from a Paralvinella sp. Polychaete Worm Collected from a Hydrothermal Vent.</title>
        <authorList>
            <person name="Jung J.H."/>
            <person name="Holden J.F."/>
            <person name="Seo D.H."/>
            <person name="Park K.H."/>
            <person name="Shin H."/>
            <person name="Ryu S."/>
            <person name="Lee J.H."/>
            <person name="Park C.S."/>
        </authorList>
    </citation>
    <scope>NUCLEOTIDE SEQUENCE [LARGE SCALE GENOMIC DNA]</scope>
    <source>
        <strain evidence="2">DSM 27260 / KACC 17922 / CL1</strain>
    </source>
</reference>
<dbReference type="Pfam" id="PF13469">
    <property type="entry name" value="Sulfotransfer_3"/>
    <property type="match status" value="1"/>
</dbReference>
<protein>
    <recommendedName>
        <fullName evidence="3">Sulfotransferase</fullName>
    </recommendedName>
</protein>
<evidence type="ECO:0000313" key="1">
    <source>
        <dbReference type="EMBL" id="AFL95037.1"/>
    </source>
</evidence>
<dbReference type="PANTHER" id="PTHR10704:SF44">
    <property type="entry name" value="LD35051P-RELATED"/>
    <property type="match status" value="1"/>
</dbReference>
<dbReference type="OrthoDB" id="387680at2157"/>
<gene>
    <name evidence="1" type="ORF">CL1_0832</name>
</gene>
<organism evidence="1 2">
    <name type="scientific">Thermococcus cleftensis (strain DSM 27260 / KACC 17922 / CL1)</name>
    <dbReference type="NCBI Taxonomy" id="163003"/>
    <lineage>
        <taxon>Archaea</taxon>
        <taxon>Methanobacteriati</taxon>
        <taxon>Methanobacteriota</taxon>
        <taxon>Thermococci</taxon>
        <taxon>Thermococcales</taxon>
        <taxon>Thermococcaceae</taxon>
        <taxon>Thermococcus</taxon>
    </lineage>
</organism>
<dbReference type="InterPro" id="IPR051135">
    <property type="entry name" value="Gal/GlcNAc/GalNAc_ST"/>
</dbReference>
<accession>I3ZTK3</accession>
<evidence type="ECO:0000313" key="2">
    <source>
        <dbReference type="Proteomes" id="UP000006064"/>
    </source>
</evidence>
<dbReference type="GO" id="GO:0001517">
    <property type="term" value="F:N-acetylglucosamine 6-O-sulfotransferase activity"/>
    <property type="evidence" value="ECO:0007669"/>
    <property type="project" value="TreeGrafter"/>
</dbReference>